<keyword evidence="3" id="KW-0808">Transferase</keyword>
<dbReference type="PANTHER" id="PTHR44835:SF1">
    <property type="entry name" value="PROTEIN O-GLCNAC TRANSFERASE"/>
    <property type="match status" value="1"/>
</dbReference>
<dbReference type="EMBL" id="BJCD01000002">
    <property type="protein sequence ID" value="GCL34203.1"/>
    <property type="molecule type" value="Genomic_DNA"/>
</dbReference>
<dbReference type="Gene3D" id="3.40.50.11380">
    <property type="match status" value="1"/>
</dbReference>
<evidence type="ECO:0000259" key="6">
    <source>
        <dbReference type="Pfam" id="PF13844"/>
    </source>
</evidence>
<reference evidence="8" key="1">
    <citation type="submission" date="2019-02" db="EMBL/GenBank/DDBJ databases">
        <title>Draft genome sequence of Planktothrix agardhii NIES-905.</title>
        <authorList>
            <person name="Yamaguchi H."/>
            <person name="Suzuki S."/>
            <person name="Kawachi M."/>
        </authorList>
    </citation>
    <scope>NUCLEOTIDE SEQUENCE [LARGE SCALE GENOMIC DNA]</scope>
    <source>
        <strain evidence="8">CCAP 1459/11A</strain>
    </source>
</reference>
<evidence type="ECO:0000256" key="5">
    <source>
        <dbReference type="ARBA" id="ARBA00022803"/>
    </source>
</evidence>
<evidence type="ECO:0000313" key="8">
    <source>
        <dbReference type="Proteomes" id="UP000299794"/>
    </source>
</evidence>
<dbReference type="Proteomes" id="UP000299794">
    <property type="component" value="Unassembled WGS sequence"/>
</dbReference>
<evidence type="ECO:0000256" key="1">
    <source>
        <dbReference type="ARBA" id="ARBA00004922"/>
    </source>
</evidence>
<organism evidence="7 8">
    <name type="scientific">Planktothrix agardhii CCAP 1459/11A</name>
    <dbReference type="NCBI Taxonomy" id="282420"/>
    <lineage>
        <taxon>Bacteria</taxon>
        <taxon>Bacillati</taxon>
        <taxon>Cyanobacteriota</taxon>
        <taxon>Cyanophyceae</taxon>
        <taxon>Oscillatoriophycideae</taxon>
        <taxon>Oscillatoriales</taxon>
        <taxon>Microcoleaceae</taxon>
        <taxon>Planktothrix</taxon>
    </lineage>
</organism>
<feature type="domain" description="O-GlcNAc transferase C-terminal" evidence="6">
    <location>
        <begin position="543"/>
        <end position="730"/>
    </location>
</feature>
<keyword evidence="5" id="KW-0802">TPR repeat</keyword>
<proteinExistence type="predicted"/>
<dbReference type="Gene3D" id="3.40.50.2000">
    <property type="entry name" value="Glycogen Phosphorylase B"/>
    <property type="match status" value="1"/>
</dbReference>
<protein>
    <submittedName>
        <fullName evidence="7">TPR repeat-containing protein</fullName>
    </submittedName>
</protein>
<evidence type="ECO:0000256" key="2">
    <source>
        <dbReference type="ARBA" id="ARBA00022676"/>
    </source>
</evidence>
<sequence length="746" mass="86204">MIPDPPLAINSDWHQQAYRCLVEKNYIQATSLYEQAVTAEPEVKSHYWYLGLVLLLQGQEAEAQTTWLFGIADGEPKQIEEWTQELIHVLEIEAERQRLELENYAVAWAIRQHIREIKPTDINNLLHLIGLYIWLETYTGKEPTELGLIDLLKEKTAIVDSDLLLQVIKSVLDCAPLISSSLDLTEASLVYIQDTNLFINQLLLPLVYKISYSARRPGIAAKFTELGLQLVPEDPELLRSIASFYQDNFQFDQGIESAKKCLSLRTTLAEQVFANHLIMRGLMSAGGYWQEFCETTEQQKLLLNALLKEQPTDLSESTTQGLFNTVFFFPYFQDNPEENTQLRSQVSKLAQLNIEIYAQKYIEKYRNRPTTQSNNISVERRLKIGYISHCFRSHSVGWLARGLFQHHDREHFELHGYFIGYDSYTYNPMQDWYVNQMEKAHQLGLTSLEAAEKIYEDEIDILVDLDSMTLTTTCEVMALQSAPIQVTWLGWDASGIPAIDYYIADPYVLPENAQEYYSEKIWRLPQTYLAVDGFELGLPNLRRDQLDIPDDGVIYFSSQRGYKYNPNTVRLQMQIIKEVPNSYFLIKGVGDEESLKNFFIQFAEAEGVHPEQLRFLPLAISEQIHRANLAIADVVLDTYPYNGATTTMETLWMGIPMVTRVGQQFSARNSYTMMINAGITEGIAWTDEEYVEWGIKLGTDENLRQQVAWKLRKNRQTAPLWNAKQFTREMENAYQQMWQKYIEGKN</sequence>
<dbReference type="SUPFAM" id="SSF48452">
    <property type="entry name" value="TPR-like"/>
    <property type="match status" value="1"/>
</dbReference>
<dbReference type="Pfam" id="PF13844">
    <property type="entry name" value="Glyco_transf_41"/>
    <property type="match status" value="2"/>
</dbReference>
<dbReference type="AlphaFoldDB" id="A0A479ZRW8"/>
<feature type="domain" description="O-GlcNAc transferase C-terminal" evidence="6">
    <location>
        <begin position="372"/>
        <end position="532"/>
    </location>
</feature>
<dbReference type="InterPro" id="IPR011990">
    <property type="entry name" value="TPR-like_helical_dom_sf"/>
</dbReference>
<dbReference type="PANTHER" id="PTHR44835">
    <property type="entry name" value="UDP-N-ACETYLGLUCOSAMINE--PEPTIDE N-ACETYLGLUCOSAMINYLTRANSFERASE SPINDLY-RELATED"/>
    <property type="match status" value="1"/>
</dbReference>
<dbReference type="Gene3D" id="1.25.40.10">
    <property type="entry name" value="Tetratricopeptide repeat domain"/>
    <property type="match status" value="1"/>
</dbReference>
<evidence type="ECO:0000256" key="4">
    <source>
        <dbReference type="ARBA" id="ARBA00022737"/>
    </source>
</evidence>
<accession>A0A479ZRW8</accession>
<evidence type="ECO:0000313" key="7">
    <source>
        <dbReference type="EMBL" id="GCL34203.1"/>
    </source>
</evidence>
<dbReference type="InterPro" id="IPR029489">
    <property type="entry name" value="OGT/SEC/SPY_C"/>
</dbReference>
<keyword evidence="4" id="KW-0677">Repeat</keyword>
<dbReference type="GO" id="GO:0016757">
    <property type="term" value="F:glycosyltransferase activity"/>
    <property type="evidence" value="ECO:0007669"/>
    <property type="project" value="UniProtKB-KW"/>
</dbReference>
<keyword evidence="2" id="KW-0328">Glycosyltransferase</keyword>
<comment type="caution">
    <text evidence="7">The sequence shown here is derived from an EMBL/GenBank/DDBJ whole genome shotgun (WGS) entry which is preliminary data.</text>
</comment>
<comment type="pathway">
    <text evidence="1">Protein modification; protein glycosylation.</text>
</comment>
<gene>
    <name evidence="7" type="ORF">PA905_30600</name>
</gene>
<dbReference type="SUPFAM" id="SSF53756">
    <property type="entry name" value="UDP-Glycosyltransferase/glycogen phosphorylase"/>
    <property type="match status" value="1"/>
</dbReference>
<name>A0A479ZRW8_PLAAG</name>
<dbReference type="InterPro" id="IPR051939">
    <property type="entry name" value="Glycosyltr_41/O-GlcNAc_trsf"/>
</dbReference>
<dbReference type="RefSeq" id="WP_141292573.1">
    <property type="nucleotide sequence ID" value="NZ_BJCD01000002.1"/>
</dbReference>
<evidence type="ECO:0000256" key="3">
    <source>
        <dbReference type="ARBA" id="ARBA00022679"/>
    </source>
</evidence>